<proteinExistence type="predicted"/>
<keyword evidence="3" id="KW-1185">Reference proteome</keyword>
<feature type="region of interest" description="Disordered" evidence="1">
    <location>
        <begin position="1"/>
        <end position="31"/>
    </location>
</feature>
<evidence type="ECO:0000313" key="2">
    <source>
        <dbReference type="EMBL" id="KZS19524.1"/>
    </source>
</evidence>
<accession>A0A162QAW3</accession>
<sequence>MSSATIQRQFGNSQYKTAHQWPSRQCLESNP</sequence>
<protein>
    <submittedName>
        <fullName evidence="2">Uncharacterized protein</fullName>
    </submittedName>
</protein>
<dbReference type="AlphaFoldDB" id="A0A162QAW3"/>
<comment type="caution">
    <text evidence="2">The sequence shown here is derived from an EMBL/GenBank/DDBJ whole genome shotgun (WGS) entry which is preliminary data.</text>
</comment>
<organism evidence="2 3">
    <name type="scientific">Daphnia magna</name>
    <dbReference type="NCBI Taxonomy" id="35525"/>
    <lineage>
        <taxon>Eukaryota</taxon>
        <taxon>Metazoa</taxon>
        <taxon>Ecdysozoa</taxon>
        <taxon>Arthropoda</taxon>
        <taxon>Crustacea</taxon>
        <taxon>Branchiopoda</taxon>
        <taxon>Diplostraca</taxon>
        <taxon>Cladocera</taxon>
        <taxon>Anomopoda</taxon>
        <taxon>Daphniidae</taxon>
        <taxon>Daphnia</taxon>
    </lineage>
</organism>
<dbReference type="Proteomes" id="UP000076858">
    <property type="component" value="Unassembled WGS sequence"/>
</dbReference>
<evidence type="ECO:0000256" key="1">
    <source>
        <dbReference type="SAM" id="MobiDB-lite"/>
    </source>
</evidence>
<name>A0A162QAW3_9CRUS</name>
<gene>
    <name evidence="2" type="ORF">APZ42_014012</name>
</gene>
<reference evidence="2 3" key="1">
    <citation type="submission" date="2016-03" db="EMBL/GenBank/DDBJ databases">
        <title>EvidentialGene: Evidence-directed Construction of Genes on Genomes.</title>
        <authorList>
            <person name="Gilbert D.G."/>
            <person name="Choi J.-H."/>
            <person name="Mockaitis K."/>
            <person name="Colbourne J."/>
            <person name="Pfrender M."/>
        </authorList>
    </citation>
    <scope>NUCLEOTIDE SEQUENCE [LARGE SCALE GENOMIC DNA]</scope>
    <source>
        <strain evidence="2 3">Xinb3</strain>
        <tissue evidence="2">Complete organism</tissue>
    </source>
</reference>
<dbReference type="EMBL" id="LRGB01000363">
    <property type="protein sequence ID" value="KZS19524.1"/>
    <property type="molecule type" value="Genomic_DNA"/>
</dbReference>
<evidence type="ECO:0000313" key="3">
    <source>
        <dbReference type="Proteomes" id="UP000076858"/>
    </source>
</evidence>